<accession>A0ABN7NMR6</accession>
<dbReference type="Pfam" id="PF03153">
    <property type="entry name" value="TFIIA"/>
    <property type="match status" value="1"/>
</dbReference>
<sequence>MIQPKQNSIWAKWRQQKEREKLLSLIDTISTFDETVKNLSAELRTGAVDEVVLSVGEDSDLYCIRLPQLEFTHQDSNHRMDKYALQLLRSISSSPDFQHILSQDCPPLNTCIFVKKNSANFGVDWLSPYDGFPDTWDPANKVIIQFTCRSPSEPRICCGSNLEASLLKESCSEELSWFKSKKVLQGCNRPHVNNNYSKLKQRDRIFRHEIELPRTMQCKHTAAMSQTYDITTGAVAYSQHSCMAPLKTLLKLYNSVIEDVISGVRECFLDEGVDEQVLQELKQIWETKLINSKAVEANPEPPEPQPPQKEGRNNASNKTGGANTKKASAVAVAASEPAHMVNQSSGFPLQQQQSQNQQQSQQQQPQAQQSQLPLHHHHQQQHQQQMAASNQLPQQSHQPTILATDPNKQVPIQITLPAQAGSPDSQPRVLTIQVPASALQGVYTLQVELN</sequence>
<feature type="compositionally biased region" description="Low complexity" evidence="1">
    <location>
        <begin position="381"/>
        <end position="391"/>
    </location>
</feature>
<evidence type="ECO:0000313" key="3">
    <source>
        <dbReference type="Proteomes" id="UP001153148"/>
    </source>
</evidence>
<proteinExistence type="predicted"/>
<name>A0ABN7NMR6_TIMPD</name>
<gene>
    <name evidence="2" type="ORF">TPAB3V08_LOCUS4128</name>
</gene>
<dbReference type="PANTHER" id="PTHR12694">
    <property type="entry name" value="TRANSCRIPTION INITIATION FACTOR IIA SUBUNIT 1"/>
    <property type="match status" value="1"/>
</dbReference>
<dbReference type="InterPro" id="IPR053729">
    <property type="entry name" value="MAD2L1BP_domain_sf"/>
</dbReference>
<dbReference type="PANTHER" id="PTHR12694:SF8">
    <property type="entry name" value="TRANSCRIPTION INITIATION FACTOR IIA SUBUNIT 1"/>
    <property type="match status" value="1"/>
</dbReference>
<feature type="region of interest" description="Disordered" evidence="1">
    <location>
        <begin position="293"/>
        <end position="397"/>
    </location>
</feature>
<organism evidence="2 3">
    <name type="scientific">Timema podura</name>
    <name type="common">Walking stick</name>
    <dbReference type="NCBI Taxonomy" id="61482"/>
    <lineage>
        <taxon>Eukaryota</taxon>
        <taxon>Metazoa</taxon>
        <taxon>Ecdysozoa</taxon>
        <taxon>Arthropoda</taxon>
        <taxon>Hexapoda</taxon>
        <taxon>Insecta</taxon>
        <taxon>Pterygota</taxon>
        <taxon>Neoptera</taxon>
        <taxon>Polyneoptera</taxon>
        <taxon>Phasmatodea</taxon>
        <taxon>Timematodea</taxon>
        <taxon>Timematoidea</taxon>
        <taxon>Timematidae</taxon>
        <taxon>Timema</taxon>
    </lineage>
</organism>
<feature type="compositionally biased region" description="Low complexity" evidence="1">
    <location>
        <begin position="325"/>
        <end position="335"/>
    </location>
</feature>
<dbReference type="SMART" id="SM01371">
    <property type="entry name" value="TFIIA"/>
    <property type="match status" value="1"/>
</dbReference>
<reference evidence="2" key="1">
    <citation type="submission" date="2021-03" db="EMBL/GenBank/DDBJ databases">
        <authorList>
            <person name="Tran Van P."/>
        </authorList>
    </citation>
    <scope>NUCLEOTIDE SEQUENCE</scope>
</reference>
<dbReference type="EMBL" id="CAJPIN010004936">
    <property type="protein sequence ID" value="CAG2057149.1"/>
    <property type="molecule type" value="Genomic_DNA"/>
</dbReference>
<evidence type="ECO:0000256" key="1">
    <source>
        <dbReference type="SAM" id="MobiDB-lite"/>
    </source>
</evidence>
<dbReference type="InterPro" id="IPR004855">
    <property type="entry name" value="TFIIA_asu/bsu"/>
</dbReference>
<protein>
    <submittedName>
        <fullName evidence="2">Uncharacterized protein</fullName>
    </submittedName>
</protein>
<keyword evidence="3" id="KW-1185">Reference proteome</keyword>
<dbReference type="CDD" id="cd07976">
    <property type="entry name" value="TFIIA_alpha_beta_like"/>
    <property type="match status" value="1"/>
</dbReference>
<feature type="compositionally biased region" description="Low complexity" evidence="1">
    <location>
        <begin position="342"/>
        <end position="373"/>
    </location>
</feature>
<dbReference type="Gene3D" id="1.10.287.100">
    <property type="match status" value="1"/>
</dbReference>
<dbReference type="SUPFAM" id="SSF47396">
    <property type="entry name" value="Transcription factor IIA (TFIIA), alpha-helical domain"/>
    <property type="match status" value="1"/>
</dbReference>
<dbReference type="Proteomes" id="UP001153148">
    <property type="component" value="Unassembled WGS sequence"/>
</dbReference>
<feature type="compositionally biased region" description="Polar residues" evidence="1">
    <location>
        <begin position="313"/>
        <end position="322"/>
    </location>
</feature>
<evidence type="ECO:0000313" key="2">
    <source>
        <dbReference type="EMBL" id="CAG2057149.1"/>
    </source>
</evidence>
<dbReference type="Gene3D" id="3.30.900.20">
    <property type="match status" value="1"/>
</dbReference>
<feature type="non-terminal residue" evidence="2">
    <location>
        <position position="450"/>
    </location>
</feature>
<comment type="caution">
    <text evidence="2">The sequence shown here is derived from an EMBL/GenBank/DDBJ whole genome shotgun (WGS) entry which is preliminary data.</text>
</comment>